<sequence>MASSYTSIDPDQQQETRKWLLFVGIILVAVNLRAGITSVGPLIGIIRDDTGISNALAGMLTTLPLLAFAILSPIAPGLARRFGIESALLFSMMVLTVGIWVRSISSPWTLMLGTALLGMAIAVGNVLLPSLIKRDFPRSIGLMTGTYSMSMNMLAAIASGISIPLASQPKLGWQGSLAVWSVLSVLASVVWIMQRRGRASISKVSSVSKGGSVMKSKKAWQITLFMGLQSFTFYVNISWLPEILHSQGLDYTAAGWMLSILQFVSLPFSFIIPVLAGRRPNQRLLVLVSAACMFAGYVGLLSGIQSMNLLWVILIGISGGANFSLSLMFFTLRTRTAHEAAALSGMAQSLGYLLAAVGPMLIGYMHDFTHGWSVPLMILTGVVIIMFIFGFGAAKPGYISATTEKSE</sequence>
<dbReference type="InterPro" id="IPR020846">
    <property type="entry name" value="MFS_dom"/>
</dbReference>
<organism evidence="8 9">
    <name type="scientific">Paenibacillus uliginis N3/975</name>
    <dbReference type="NCBI Taxonomy" id="1313296"/>
    <lineage>
        <taxon>Bacteria</taxon>
        <taxon>Bacillati</taxon>
        <taxon>Bacillota</taxon>
        <taxon>Bacilli</taxon>
        <taxon>Bacillales</taxon>
        <taxon>Paenibacillaceae</taxon>
        <taxon>Paenibacillus</taxon>
    </lineage>
</organism>
<feature type="transmembrane region" description="Helical" evidence="6">
    <location>
        <begin position="342"/>
        <end position="366"/>
    </location>
</feature>
<feature type="transmembrane region" description="Helical" evidence="6">
    <location>
        <begin position="140"/>
        <end position="165"/>
    </location>
</feature>
<feature type="transmembrane region" description="Helical" evidence="6">
    <location>
        <begin position="372"/>
        <end position="394"/>
    </location>
</feature>
<evidence type="ECO:0000313" key="9">
    <source>
        <dbReference type="Proteomes" id="UP000192940"/>
    </source>
</evidence>
<protein>
    <submittedName>
        <fullName evidence="8">MFS transporter, CP family, cyanate transporter</fullName>
    </submittedName>
</protein>
<evidence type="ECO:0000256" key="1">
    <source>
        <dbReference type="ARBA" id="ARBA00004651"/>
    </source>
</evidence>
<feature type="transmembrane region" description="Helical" evidence="6">
    <location>
        <begin position="310"/>
        <end position="330"/>
    </location>
</feature>
<reference evidence="8 9" key="1">
    <citation type="submission" date="2017-04" db="EMBL/GenBank/DDBJ databases">
        <authorList>
            <person name="Afonso C.L."/>
            <person name="Miller P.J."/>
            <person name="Scott M.A."/>
            <person name="Spackman E."/>
            <person name="Goraichik I."/>
            <person name="Dimitrov K.M."/>
            <person name="Suarez D.L."/>
            <person name="Swayne D.E."/>
        </authorList>
    </citation>
    <scope>NUCLEOTIDE SEQUENCE [LARGE SCALE GENOMIC DNA]</scope>
    <source>
        <strain evidence="8 9">N3/975</strain>
    </source>
</reference>
<keyword evidence="2" id="KW-0813">Transport</keyword>
<dbReference type="GO" id="GO:0005886">
    <property type="term" value="C:plasma membrane"/>
    <property type="evidence" value="ECO:0007669"/>
    <property type="project" value="UniProtKB-SubCell"/>
</dbReference>
<dbReference type="CDD" id="cd17339">
    <property type="entry name" value="MFS_NIMT_CynX_like"/>
    <property type="match status" value="1"/>
</dbReference>
<dbReference type="InterPro" id="IPR052524">
    <property type="entry name" value="MFS_Cyanate_Porter"/>
</dbReference>
<dbReference type="RefSeq" id="WP_208919125.1">
    <property type="nucleotide sequence ID" value="NZ_LT840184.1"/>
</dbReference>
<evidence type="ECO:0000256" key="6">
    <source>
        <dbReference type="SAM" id="Phobius"/>
    </source>
</evidence>
<feature type="transmembrane region" description="Helical" evidence="6">
    <location>
        <begin position="107"/>
        <end position="128"/>
    </location>
</feature>
<proteinExistence type="predicted"/>
<evidence type="ECO:0000256" key="4">
    <source>
        <dbReference type="ARBA" id="ARBA00022989"/>
    </source>
</evidence>
<feature type="transmembrane region" description="Helical" evidence="6">
    <location>
        <begin position="20"/>
        <end position="46"/>
    </location>
</feature>
<evidence type="ECO:0000259" key="7">
    <source>
        <dbReference type="PROSITE" id="PS50850"/>
    </source>
</evidence>
<dbReference type="EMBL" id="LT840184">
    <property type="protein sequence ID" value="SMF82360.1"/>
    <property type="molecule type" value="Genomic_DNA"/>
</dbReference>
<gene>
    <name evidence="8" type="ORF">SAMN05661091_2171</name>
</gene>
<keyword evidence="4 6" id="KW-1133">Transmembrane helix</keyword>
<keyword evidence="5 6" id="KW-0472">Membrane</keyword>
<evidence type="ECO:0000256" key="2">
    <source>
        <dbReference type="ARBA" id="ARBA00022448"/>
    </source>
</evidence>
<dbReference type="InterPro" id="IPR011701">
    <property type="entry name" value="MFS"/>
</dbReference>
<dbReference type="PROSITE" id="PS50850">
    <property type="entry name" value="MFS"/>
    <property type="match status" value="1"/>
</dbReference>
<dbReference type="PANTHER" id="PTHR23523:SF2">
    <property type="entry name" value="2-NITROIMIDAZOLE TRANSPORTER"/>
    <property type="match status" value="1"/>
</dbReference>
<dbReference type="GO" id="GO:0022857">
    <property type="term" value="F:transmembrane transporter activity"/>
    <property type="evidence" value="ECO:0007669"/>
    <property type="project" value="InterPro"/>
</dbReference>
<accession>A0A1X7H9S6</accession>
<feature type="transmembrane region" description="Helical" evidence="6">
    <location>
        <begin position="219"/>
        <end position="241"/>
    </location>
</feature>
<dbReference type="Pfam" id="PF07690">
    <property type="entry name" value="MFS_1"/>
    <property type="match status" value="1"/>
</dbReference>
<feature type="transmembrane region" description="Helical" evidence="6">
    <location>
        <begin position="82"/>
        <end position="101"/>
    </location>
</feature>
<dbReference type="AlphaFoldDB" id="A0A1X7H9S6"/>
<evidence type="ECO:0000313" key="8">
    <source>
        <dbReference type="EMBL" id="SMF82360.1"/>
    </source>
</evidence>
<feature type="domain" description="Major facilitator superfamily (MFS) profile" evidence="7">
    <location>
        <begin position="19"/>
        <end position="398"/>
    </location>
</feature>
<dbReference type="InterPro" id="IPR036259">
    <property type="entry name" value="MFS_trans_sf"/>
</dbReference>
<keyword evidence="9" id="KW-1185">Reference proteome</keyword>
<feature type="transmembrane region" description="Helical" evidence="6">
    <location>
        <begin position="171"/>
        <end position="193"/>
    </location>
</feature>
<dbReference type="Gene3D" id="1.20.1250.20">
    <property type="entry name" value="MFS general substrate transporter like domains"/>
    <property type="match status" value="2"/>
</dbReference>
<dbReference type="PANTHER" id="PTHR23523">
    <property type="match status" value="1"/>
</dbReference>
<feature type="transmembrane region" description="Helical" evidence="6">
    <location>
        <begin position="253"/>
        <end position="277"/>
    </location>
</feature>
<evidence type="ECO:0000256" key="3">
    <source>
        <dbReference type="ARBA" id="ARBA00022692"/>
    </source>
</evidence>
<keyword evidence="3 6" id="KW-0812">Transmembrane</keyword>
<feature type="transmembrane region" description="Helical" evidence="6">
    <location>
        <begin position="52"/>
        <end position="75"/>
    </location>
</feature>
<name>A0A1X7H9S6_9BACL</name>
<evidence type="ECO:0000256" key="5">
    <source>
        <dbReference type="ARBA" id="ARBA00023136"/>
    </source>
</evidence>
<comment type="subcellular location">
    <subcellularLocation>
        <location evidence="1">Cell membrane</location>
        <topology evidence="1">Multi-pass membrane protein</topology>
    </subcellularLocation>
</comment>
<dbReference type="SUPFAM" id="SSF103473">
    <property type="entry name" value="MFS general substrate transporter"/>
    <property type="match status" value="1"/>
</dbReference>
<dbReference type="STRING" id="1313296.SAMN05661091_2171"/>
<dbReference type="Proteomes" id="UP000192940">
    <property type="component" value="Chromosome I"/>
</dbReference>
<feature type="transmembrane region" description="Helical" evidence="6">
    <location>
        <begin position="284"/>
        <end position="304"/>
    </location>
</feature>